<dbReference type="InterPro" id="IPR002898">
    <property type="entry name" value="MotA_ExbB_proton_chnl"/>
</dbReference>
<keyword evidence="5 8" id="KW-0472">Membrane</keyword>
<dbReference type="GO" id="GO:0015031">
    <property type="term" value="P:protein transport"/>
    <property type="evidence" value="ECO:0007669"/>
    <property type="project" value="UniProtKB-KW"/>
</dbReference>
<dbReference type="Proteomes" id="UP001189792">
    <property type="component" value="Unassembled WGS sequence"/>
</dbReference>
<protein>
    <recommendedName>
        <fullName evidence="9">MotA/TolQ/ExbB proton channel domain-containing protein</fullName>
    </recommendedName>
</protein>
<evidence type="ECO:0000256" key="2">
    <source>
        <dbReference type="ARBA" id="ARBA00022475"/>
    </source>
</evidence>
<feature type="domain" description="MotA/TolQ/ExbB proton channel" evidence="9">
    <location>
        <begin position="120"/>
        <end position="204"/>
    </location>
</feature>
<feature type="transmembrane region" description="Helical" evidence="8">
    <location>
        <begin position="170"/>
        <end position="190"/>
    </location>
</feature>
<dbReference type="NCBIfam" id="NF033916">
    <property type="entry name" value="antiphage_ZorA_3"/>
    <property type="match status" value="1"/>
</dbReference>
<proteinExistence type="inferred from homology"/>
<accession>A0AAD2C0G3</accession>
<dbReference type="Proteomes" id="UP001190491">
    <property type="component" value="Unassembled WGS sequence"/>
</dbReference>
<evidence type="ECO:0000313" key="11">
    <source>
        <dbReference type="EMBL" id="CAJ0887796.1"/>
    </source>
</evidence>
<evidence type="ECO:0000313" key="12">
    <source>
        <dbReference type="Proteomes" id="UP001189792"/>
    </source>
</evidence>
<keyword evidence="2" id="KW-1003">Cell membrane</keyword>
<evidence type="ECO:0000256" key="7">
    <source>
        <dbReference type="SAM" id="Coils"/>
    </source>
</evidence>
<evidence type="ECO:0000259" key="9">
    <source>
        <dbReference type="Pfam" id="PF01618"/>
    </source>
</evidence>
<dbReference type="EMBL" id="CAUDKO010000006">
    <property type="protein sequence ID" value="CAJ0880254.1"/>
    <property type="molecule type" value="Genomic_DNA"/>
</dbReference>
<comment type="caution">
    <text evidence="10">The sequence shown here is derived from an EMBL/GenBank/DDBJ whole genome shotgun (WGS) entry which is preliminary data.</text>
</comment>
<dbReference type="GO" id="GO:0005886">
    <property type="term" value="C:plasma membrane"/>
    <property type="evidence" value="ECO:0007669"/>
    <property type="project" value="UniProtKB-SubCell"/>
</dbReference>
<name>A0AAD2C0G3_9RALS</name>
<keyword evidence="6" id="KW-0653">Protein transport</keyword>
<keyword evidence="4 8" id="KW-1133">Transmembrane helix</keyword>
<dbReference type="RefSeq" id="WP_206272430.1">
    <property type="nucleotide sequence ID" value="NZ_CAUDKO010000006.1"/>
</dbReference>
<dbReference type="Gene3D" id="1.10.287.1490">
    <property type="match status" value="1"/>
</dbReference>
<comment type="subcellular location">
    <subcellularLocation>
        <location evidence="1">Cell membrane</location>
        <topology evidence="1">Multi-pass membrane protein</topology>
    </subcellularLocation>
    <subcellularLocation>
        <location evidence="6">Membrane</location>
        <topology evidence="6">Multi-pass membrane protein</topology>
    </subcellularLocation>
</comment>
<evidence type="ECO:0000313" key="13">
    <source>
        <dbReference type="Proteomes" id="UP001190491"/>
    </source>
</evidence>
<keyword evidence="6" id="KW-0813">Transport</keyword>
<keyword evidence="3 8" id="KW-0812">Transmembrane</keyword>
<evidence type="ECO:0000256" key="3">
    <source>
        <dbReference type="ARBA" id="ARBA00022692"/>
    </source>
</evidence>
<evidence type="ECO:0000256" key="8">
    <source>
        <dbReference type="SAM" id="Phobius"/>
    </source>
</evidence>
<feature type="coiled-coil region" evidence="7">
    <location>
        <begin position="563"/>
        <end position="594"/>
    </location>
</feature>
<keyword evidence="12" id="KW-1185">Reference proteome</keyword>
<comment type="similarity">
    <text evidence="6">Belongs to the exbB/tolQ family.</text>
</comment>
<feature type="transmembrane region" description="Helical" evidence="8">
    <location>
        <begin position="12"/>
        <end position="38"/>
    </location>
</feature>
<evidence type="ECO:0000256" key="5">
    <source>
        <dbReference type="ARBA" id="ARBA00023136"/>
    </source>
</evidence>
<evidence type="ECO:0000256" key="1">
    <source>
        <dbReference type="ARBA" id="ARBA00004651"/>
    </source>
</evidence>
<dbReference type="AlphaFoldDB" id="A0AAD2C0G3"/>
<evidence type="ECO:0000313" key="10">
    <source>
        <dbReference type="EMBL" id="CAJ0880254.1"/>
    </source>
</evidence>
<evidence type="ECO:0000256" key="4">
    <source>
        <dbReference type="ARBA" id="ARBA00022989"/>
    </source>
</evidence>
<keyword evidence="7" id="KW-0175">Coiled coil</keyword>
<reference evidence="10 12" key="1">
    <citation type="submission" date="2023-07" db="EMBL/GenBank/DDBJ databases">
        <authorList>
            <person name="Peeters C."/>
        </authorList>
    </citation>
    <scope>NUCLEOTIDE SEQUENCE</scope>
    <source>
        <strain evidence="11 12">LMG 32965</strain>
        <strain evidence="10">R-77567</strain>
    </source>
</reference>
<sequence>MNLETSLVTAPTPVLVTGAALAVLVVAFFAVFLGPGFAHWLRLRRIQHGIANFDAKDYPAEFRKVFAGDKQLAHHWKEYQESLHVQREERGGQMVVRAVRATAPAELYFNSQAIVDSRLRTEFFKHLPGIFTGIGIIGTFSGLIEGLRAFQVSENAATVRTSLESLMHSVGEAFLVSAAAIAAAMVVTFIEKLLLASLYRKTEEIAHAIDACFEAGAGEEYLSRLVKASEESASQSKLLKDALVEELGELLRELTSAQIAAGKEQQAQVVERLVQASREQLEAARQDNQVLGSTIAESIQQSLKGPLEDIASTVRTASGDQSATAARMLQDIMASFSQRLNDLFGGQISGLNELNQQTARSMQDAVGTLQALVANIEASSLRSTDAMAQRMAEAIEKIESRQEAMNAQSAAFIEQIRQLVATSQSETNQKLQGTLEAIGTQVTTMLATLSGSQQEVFESNRAREQSMADRASSIVTGMSESVEAAIKELGAATSQMAQSVTALTQVTSSSVDKMNAGAEQLGTASRNFATAGERVTSIMGQVTSVSTKLSETSGSLTAGATAIQELLKDYRNQRDAISQLVTELRATVEAARKEATLTSDILGRIEGSANRLGAAQKQADEYLDGVSRVLGEAHTSFATEVKRTLDKANTEFHTKLSTAVGLLHSAVAELEVTLASMGSLTPVRR</sequence>
<evidence type="ECO:0000256" key="6">
    <source>
        <dbReference type="RuleBase" id="RU004057"/>
    </source>
</evidence>
<gene>
    <name evidence="11" type="ORF">R77564_03238</name>
    <name evidence="10" type="ORF">R77567_03282</name>
</gene>
<feature type="coiled-coil region" evidence="7">
    <location>
        <begin position="240"/>
        <end position="287"/>
    </location>
</feature>
<dbReference type="Pfam" id="PF01618">
    <property type="entry name" value="MotA_ExbB"/>
    <property type="match status" value="1"/>
</dbReference>
<dbReference type="EMBL" id="CAUDLI010000006">
    <property type="protein sequence ID" value="CAJ0887796.1"/>
    <property type="molecule type" value="Genomic_DNA"/>
</dbReference>
<organism evidence="10 13">
    <name type="scientific">Ralstonia flatus</name>
    <dbReference type="NCBI Taxonomy" id="3058601"/>
    <lineage>
        <taxon>Bacteria</taxon>
        <taxon>Pseudomonadati</taxon>
        <taxon>Pseudomonadota</taxon>
        <taxon>Betaproteobacteria</taxon>
        <taxon>Burkholderiales</taxon>
        <taxon>Burkholderiaceae</taxon>
        <taxon>Ralstonia</taxon>
    </lineage>
</organism>